<accession>A0A0C2SBP0</accession>
<evidence type="ECO:0000313" key="3">
    <source>
        <dbReference type="Proteomes" id="UP000472355"/>
    </source>
</evidence>
<dbReference type="Proteomes" id="UP000473681">
    <property type="component" value="Unassembled WGS sequence"/>
</dbReference>
<comment type="caution">
    <text evidence="1">The sequence shown here is derived from an EMBL/GenBank/DDBJ whole genome shotgun (WGS) entry which is preliminary data.</text>
</comment>
<evidence type="ECO:0000313" key="2">
    <source>
        <dbReference type="EMBL" id="NFN33612.1"/>
    </source>
</evidence>
<evidence type="ECO:0000313" key="4">
    <source>
        <dbReference type="Proteomes" id="UP000473681"/>
    </source>
</evidence>
<dbReference type="EMBL" id="SGKU01000001">
    <property type="protein sequence ID" value="NFA41051.1"/>
    <property type="molecule type" value="Genomic_DNA"/>
</dbReference>
<evidence type="ECO:0000313" key="1">
    <source>
        <dbReference type="EMBL" id="NFA41051.1"/>
    </source>
</evidence>
<sequence>MKKKGFTLIELIASLSIIIIIFSLTLSVSDIHSTISNDIKSKSALYDVENLLSYSKAYCKKNKKNGEIQIDNIRNKILFGENAKKLVKQVDLTGKFKIINKNDCIQVRSNGHIKQGKTIVFQDNKNNIYKITIATGIDPINISGF</sequence>
<organism evidence="1 3">
    <name type="scientific">Clostridium botulinum</name>
    <dbReference type="NCBI Taxonomy" id="1491"/>
    <lineage>
        <taxon>Bacteria</taxon>
        <taxon>Bacillati</taxon>
        <taxon>Bacillota</taxon>
        <taxon>Clostridia</taxon>
        <taxon>Eubacteriales</taxon>
        <taxon>Clostridiaceae</taxon>
        <taxon>Clostridium</taxon>
    </lineage>
</organism>
<dbReference type="InterPro" id="IPR012902">
    <property type="entry name" value="N_methyl_site"/>
</dbReference>
<dbReference type="Proteomes" id="UP000472355">
    <property type="component" value="Unassembled WGS sequence"/>
</dbReference>
<dbReference type="PROSITE" id="PS00409">
    <property type="entry name" value="PROKAR_NTER_METHYL"/>
    <property type="match status" value="1"/>
</dbReference>
<dbReference type="EMBL" id="SWVK01000001">
    <property type="protein sequence ID" value="NFN33612.1"/>
    <property type="molecule type" value="Genomic_DNA"/>
</dbReference>
<dbReference type="AlphaFoldDB" id="A0A0C2SBP0"/>
<dbReference type="NCBIfam" id="TIGR02532">
    <property type="entry name" value="IV_pilin_GFxxxE"/>
    <property type="match status" value="1"/>
</dbReference>
<dbReference type="RefSeq" id="WP_012449821.1">
    <property type="nucleotide sequence ID" value="NZ_CP010520.1"/>
</dbReference>
<reference evidence="1 3" key="1">
    <citation type="submission" date="2019-02" db="EMBL/GenBank/DDBJ databases">
        <title>Genome sequencing of Clostridium botulinum clinical isolates.</title>
        <authorList>
            <person name="Brunt J."/>
            <person name="Van Vliet A.H.M."/>
            <person name="Stringer S.C."/>
            <person name="Grant K.A."/>
            <person name="Carter A.C."/>
            <person name="Peck M.W."/>
        </authorList>
    </citation>
    <scope>NUCLEOTIDE SEQUENCE [LARGE SCALE GENOMIC DNA]</scope>
    <source>
        <strain evidence="1 3">H113700579</strain>
    </source>
</reference>
<gene>
    <name evidence="1" type="ORF">EXM65_00340</name>
    <name evidence="2" type="ORF">FDB51_00405</name>
</gene>
<reference evidence="2 4" key="2">
    <citation type="submission" date="2019-04" db="EMBL/GenBank/DDBJ databases">
        <title>Genome sequencing of Clostridium botulinum Groups I-IV and Clostridium butyricum.</title>
        <authorList>
            <person name="Brunt J."/>
            <person name="Van Vliet A.H.M."/>
            <person name="Stringer S.C."/>
            <person name="Carter A.T."/>
            <person name="Peck M.W."/>
        </authorList>
    </citation>
    <scope>NUCLEOTIDE SEQUENCE [LARGE SCALE GENOMIC DNA]</scope>
    <source>
        <strain evidence="2 4">CB-K-33E</strain>
    </source>
</reference>
<protein>
    <submittedName>
        <fullName evidence="1">Prepilin-type N-terminal cleavage/methylation domain-containing protein</fullName>
    </submittedName>
</protein>
<dbReference type="OrthoDB" id="1937102at2"/>
<dbReference type="Pfam" id="PF07963">
    <property type="entry name" value="N_methyl"/>
    <property type="match status" value="1"/>
</dbReference>
<proteinExistence type="predicted"/>
<name>A0A0C2SBP0_CLOBO</name>